<evidence type="ECO:0000256" key="12">
    <source>
        <dbReference type="RuleBase" id="RU000489"/>
    </source>
</evidence>
<name>A0ABR3VIJ7_HUMIN</name>
<keyword evidence="4" id="KW-0964">Secreted</keyword>
<keyword evidence="5" id="KW-0147">Chitin-binding</keyword>
<dbReference type="Gene3D" id="3.20.20.80">
    <property type="entry name" value="Glycosidases"/>
    <property type="match status" value="1"/>
</dbReference>
<evidence type="ECO:0000256" key="5">
    <source>
        <dbReference type="ARBA" id="ARBA00022669"/>
    </source>
</evidence>
<evidence type="ECO:0000256" key="9">
    <source>
        <dbReference type="ARBA" id="ARBA00023277"/>
    </source>
</evidence>
<keyword evidence="13" id="KW-0732">Signal</keyword>
<dbReference type="CDD" id="cd00035">
    <property type="entry name" value="ChtBD1"/>
    <property type="match status" value="1"/>
</dbReference>
<feature type="chain" id="PRO_5047012621" description="chitinase" evidence="13">
    <location>
        <begin position="24"/>
        <end position="645"/>
    </location>
</feature>
<evidence type="ECO:0000256" key="3">
    <source>
        <dbReference type="ARBA" id="ARBA00012729"/>
    </source>
</evidence>
<dbReference type="Gene3D" id="3.30.60.10">
    <property type="entry name" value="Endochitinase-like"/>
    <property type="match status" value="1"/>
</dbReference>
<evidence type="ECO:0000256" key="13">
    <source>
        <dbReference type="SAM" id="SignalP"/>
    </source>
</evidence>
<protein>
    <recommendedName>
        <fullName evidence="3">chitinase</fullName>
        <ecNumber evidence="3">3.2.1.14</ecNumber>
    </recommendedName>
</protein>
<reference evidence="16 17" key="1">
    <citation type="journal article" date="2024" name="Commun. Biol.">
        <title>Comparative genomic analysis of thermophilic fungi reveals convergent evolutionary adaptations and gene losses.</title>
        <authorList>
            <person name="Steindorff A.S."/>
            <person name="Aguilar-Pontes M.V."/>
            <person name="Robinson A.J."/>
            <person name="Andreopoulos B."/>
            <person name="LaButti K."/>
            <person name="Kuo A."/>
            <person name="Mondo S."/>
            <person name="Riley R."/>
            <person name="Otillar R."/>
            <person name="Haridas S."/>
            <person name="Lipzen A."/>
            <person name="Grimwood J."/>
            <person name="Schmutz J."/>
            <person name="Clum A."/>
            <person name="Reid I.D."/>
            <person name="Moisan M.C."/>
            <person name="Butler G."/>
            <person name="Nguyen T.T.M."/>
            <person name="Dewar K."/>
            <person name="Conant G."/>
            <person name="Drula E."/>
            <person name="Henrissat B."/>
            <person name="Hansel C."/>
            <person name="Singer S."/>
            <person name="Hutchinson M.I."/>
            <person name="de Vries R.P."/>
            <person name="Natvig D.O."/>
            <person name="Powell A.J."/>
            <person name="Tsang A."/>
            <person name="Grigoriev I.V."/>
        </authorList>
    </citation>
    <scope>NUCLEOTIDE SEQUENCE [LARGE SCALE GENOMIC DNA]</scope>
    <source>
        <strain evidence="16 17">CBS 620.91</strain>
    </source>
</reference>
<accession>A0ABR3VIJ7</accession>
<feature type="domain" description="GH18" evidence="15">
    <location>
        <begin position="396"/>
        <end position="645"/>
    </location>
</feature>
<dbReference type="SUPFAM" id="SSF57016">
    <property type="entry name" value="Plant lectins/antimicrobial peptides"/>
    <property type="match status" value="1"/>
</dbReference>
<dbReference type="PROSITE" id="PS01095">
    <property type="entry name" value="GH18_1"/>
    <property type="match status" value="1"/>
</dbReference>
<dbReference type="InterPro" id="IPR018392">
    <property type="entry name" value="LysM"/>
</dbReference>
<proteinExistence type="predicted"/>
<dbReference type="Gene3D" id="3.10.350.10">
    <property type="entry name" value="LysM domain"/>
    <property type="match status" value="2"/>
</dbReference>
<evidence type="ECO:0000256" key="8">
    <source>
        <dbReference type="ARBA" id="ARBA00023026"/>
    </source>
</evidence>
<dbReference type="SMART" id="SM00636">
    <property type="entry name" value="Glyco_18"/>
    <property type="match status" value="1"/>
</dbReference>
<dbReference type="EMBL" id="JAZGSY010000073">
    <property type="protein sequence ID" value="KAL1841513.1"/>
    <property type="molecule type" value="Genomic_DNA"/>
</dbReference>
<dbReference type="CDD" id="cd00118">
    <property type="entry name" value="LysM"/>
    <property type="match status" value="2"/>
</dbReference>
<evidence type="ECO:0000313" key="17">
    <source>
        <dbReference type="Proteomes" id="UP001583172"/>
    </source>
</evidence>
<keyword evidence="11" id="KW-0624">Polysaccharide degradation</keyword>
<evidence type="ECO:0000256" key="7">
    <source>
        <dbReference type="ARBA" id="ARBA00023024"/>
    </source>
</evidence>
<dbReference type="SUPFAM" id="SSF54106">
    <property type="entry name" value="LysM domain"/>
    <property type="match status" value="2"/>
</dbReference>
<comment type="subcellular location">
    <subcellularLocation>
        <location evidence="2">Secreted</location>
    </subcellularLocation>
</comment>
<keyword evidence="9" id="KW-0119">Carbohydrate metabolism</keyword>
<dbReference type="SMART" id="SM00257">
    <property type="entry name" value="LysM"/>
    <property type="match status" value="2"/>
</dbReference>
<dbReference type="InterPro" id="IPR017853">
    <property type="entry name" value="GH"/>
</dbReference>
<evidence type="ECO:0000256" key="10">
    <source>
        <dbReference type="ARBA" id="ARBA00023295"/>
    </source>
</evidence>
<dbReference type="PANTHER" id="PTHR47700:SF2">
    <property type="entry name" value="CHITINASE"/>
    <property type="match status" value="1"/>
</dbReference>
<dbReference type="InterPro" id="IPR053214">
    <property type="entry name" value="LysM12-like"/>
</dbReference>
<keyword evidence="6 12" id="KW-0378">Hydrolase</keyword>
<dbReference type="SUPFAM" id="SSF51445">
    <property type="entry name" value="(Trans)glycosidases"/>
    <property type="match status" value="1"/>
</dbReference>
<evidence type="ECO:0000313" key="16">
    <source>
        <dbReference type="EMBL" id="KAL1841513.1"/>
    </source>
</evidence>
<dbReference type="Pfam" id="PF01476">
    <property type="entry name" value="LysM"/>
    <property type="match status" value="1"/>
</dbReference>
<dbReference type="PANTHER" id="PTHR47700">
    <property type="entry name" value="V CHITINASE, PUTATIVE (AFU_ORTHOLOGUE AFUA_6G13720)-RELATED"/>
    <property type="match status" value="1"/>
</dbReference>
<evidence type="ECO:0000256" key="1">
    <source>
        <dbReference type="ARBA" id="ARBA00000822"/>
    </source>
</evidence>
<keyword evidence="8" id="KW-0843">Virulence</keyword>
<evidence type="ECO:0000256" key="11">
    <source>
        <dbReference type="ARBA" id="ARBA00023326"/>
    </source>
</evidence>
<dbReference type="PROSITE" id="PS51910">
    <property type="entry name" value="GH18_2"/>
    <property type="match status" value="1"/>
</dbReference>
<evidence type="ECO:0000259" key="14">
    <source>
        <dbReference type="PROSITE" id="PS51782"/>
    </source>
</evidence>
<comment type="catalytic activity">
    <reaction evidence="1">
        <text>Random endo-hydrolysis of N-acetyl-beta-D-glucosaminide (1-&gt;4)-beta-linkages in chitin and chitodextrins.</text>
        <dbReference type="EC" id="3.2.1.14"/>
    </reaction>
</comment>
<dbReference type="InterPro" id="IPR011583">
    <property type="entry name" value="Chitinase_II/V-like_cat"/>
</dbReference>
<dbReference type="InterPro" id="IPR001223">
    <property type="entry name" value="Glyco_hydro18_cat"/>
</dbReference>
<dbReference type="EC" id="3.2.1.14" evidence="3"/>
<dbReference type="InterPro" id="IPR001002">
    <property type="entry name" value="Chitin-bd_1"/>
</dbReference>
<dbReference type="Pfam" id="PF00704">
    <property type="entry name" value="Glyco_hydro_18"/>
    <property type="match status" value="1"/>
</dbReference>
<dbReference type="Proteomes" id="UP001583172">
    <property type="component" value="Unassembled WGS sequence"/>
</dbReference>
<dbReference type="PROSITE" id="PS51782">
    <property type="entry name" value="LYSM"/>
    <property type="match status" value="2"/>
</dbReference>
<evidence type="ECO:0000256" key="2">
    <source>
        <dbReference type="ARBA" id="ARBA00004613"/>
    </source>
</evidence>
<sequence>MWPRAAVTAALLLGINLVLPALSLDDDDDDSSPSLPPSCHLHGWRHGNKVRYVAVLLEGMKAFFDARDNCDENFVFTWHKETAAGVYVGGALGKSSIVSAIDGLAGYLRDIGSSLSNRTVAQLCSSGRLADRSLGIAIDTTADLAALQKTALSWSQGDRVAVDGNTLKTTGDIQGLRVLEVAGEPSTRKLGKRATCRYIEVVPGDGCWALVERCGISTADFYRFNPKPDLCSTLMPGYYICCSEGDPYVPELPPLPEPPRPQPDGTCATHLIQNGDTCDSIARQYGVTIDDLERWNRGKTDGYAPLPPPQADSICGPLVPGTQQPADRNISLASLNPCPLNACCSNWGFCGPFPAHCEIHAPEGGGPGSKLKGYQSTCISNWGNDIKINSGAPATFQRIGYYESFNFERKCLWLSAKRANTDGTYTHMHWAFADIDPNGWKVVIKDPHNQWADFKRLNVKRIVSLGGWAYSTEAATYNIIRQAILAHREEFTTNIAKFIQDEGIDGIDIDWEYPGAPDIYVGDQPIGQTGDGVGYLRFLSLLKQKYLKAFPIDRIAAQIDYIVYMTYDLHGQWDYGNPNAYDSCPSGKCIWSHVNLTETRNTLSIITKAGVPNNKIFVGEASYGRSFRMAQAGCWGPTCDFTGTN</sequence>
<keyword evidence="17" id="KW-1185">Reference proteome</keyword>
<feature type="signal peptide" evidence="13">
    <location>
        <begin position="1"/>
        <end position="23"/>
    </location>
</feature>
<dbReference type="InterPro" id="IPR001579">
    <property type="entry name" value="Glyco_hydro_18_chit_AS"/>
</dbReference>
<feature type="domain" description="LysM" evidence="14">
    <location>
        <begin position="197"/>
        <end position="242"/>
    </location>
</feature>
<evidence type="ECO:0000256" key="4">
    <source>
        <dbReference type="ARBA" id="ARBA00022525"/>
    </source>
</evidence>
<gene>
    <name evidence="16" type="ORF">VTJ49DRAFT_7004</name>
</gene>
<dbReference type="Pfam" id="PF00187">
    <property type="entry name" value="Chitin_bind_1"/>
    <property type="match status" value="1"/>
</dbReference>
<feature type="domain" description="LysM" evidence="14">
    <location>
        <begin position="268"/>
        <end position="314"/>
    </location>
</feature>
<keyword evidence="10 12" id="KW-0326">Glycosidase</keyword>
<keyword evidence="7" id="KW-0146">Chitin degradation</keyword>
<comment type="caution">
    <text evidence="16">The sequence shown here is derived from an EMBL/GenBank/DDBJ whole genome shotgun (WGS) entry which is preliminary data.</text>
</comment>
<dbReference type="InterPro" id="IPR036861">
    <property type="entry name" value="Endochitinase-like_sf"/>
</dbReference>
<evidence type="ECO:0000259" key="15">
    <source>
        <dbReference type="PROSITE" id="PS51910"/>
    </source>
</evidence>
<organism evidence="16 17">
    <name type="scientific">Humicola insolens</name>
    <name type="common">Soft-rot fungus</name>
    <dbReference type="NCBI Taxonomy" id="85995"/>
    <lineage>
        <taxon>Eukaryota</taxon>
        <taxon>Fungi</taxon>
        <taxon>Dikarya</taxon>
        <taxon>Ascomycota</taxon>
        <taxon>Pezizomycotina</taxon>
        <taxon>Sordariomycetes</taxon>
        <taxon>Sordariomycetidae</taxon>
        <taxon>Sordariales</taxon>
        <taxon>Chaetomiaceae</taxon>
        <taxon>Mycothermus</taxon>
    </lineage>
</organism>
<evidence type="ECO:0000256" key="6">
    <source>
        <dbReference type="ARBA" id="ARBA00022801"/>
    </source>
</evidence>
<dbReference type="InterPro" id="IPR036779">
    <property type="entry name" value="LysM_dom_sf"/>
</dbReference>